<dbReference type="InterPro" id="IPR024588">
    <property type="entry name" value="YejM_N"/>
</dbReference>
<dbReference type="PIRSF" id="PIRSF004950">
    <property type="entry name" value="Mmb_sulf_HI0842"/>
    <property type="match status" value="1"/>
</dbReference>
<reference evidence="3 4" key="1">
    <citation type="submission" date="2020-08" db="EMBL/GenBank/DDBJ databases">
        <title>Genomic Encyclopedia of Type Strains, Phase IV (KMG-IV): sequencing the most valuable type-strain genomes for metagenomic binning, comparative biology and taxonomic classification.</title>
        <authorList>
            <person name="Goeker M."/>
        </authorList>
    </citation>
    <scope>NUCLEOTIDE SEQUENCE [LARGE SCALE GENOMIC DNA]</scope>
    <source>
        <strain evidence="3 4">DSM 26287</strain>
    </source>
</reference>
<dbReference type="Pfam" id="PF11893">
    <property type="entry name" value="DUF3413"/>
    <property type="match status" value="1"/>
</dbReference>
<keyword evidence="4" id="KW-1185">Reference proteome</keyword>
<feature type="transmembrane region" description="Helical" evidence="1">
    <location>
        <begin position="53"/>
        <end position="81"/>
    </location>
</feature>
<dbReference type="AlphaFoldDB" id="A0A7X0NFL4"/>
<dbReference type="EMBL" id="JACHHU010000004">
    <property type="protein sequence ID" value="MBB6542376.1"/>
    <property type="molecule type" value="Genomic_DNA"/>
</dbReference>
<keyword evidence="1" id="KW-1133">Transmembrane helix</keyword>
<organism evidence="3 4">
    <name type="scientific">Thalassotalea piscium</name>
    <dbReference type="NCBI Taxonomy" id="1230533"/>
    <lineage>
        <taxon>Bacteria</taxon>
        <taxon>Pseudomonadati</taxon>
        <taxon>Pseudomonadota</taxon>
        <taxon>Gammaproteobacteria</taxon>
        <taxon>Alteromonadales</taxon>
        <taxon>Colwelliaceae</taxon>
        <taxon>Thalassotalea</taxon>
    </lineage>
</organism>
<feature type="transmembrane region" description="Helical" evidence="1">
    <location>
        <begin position="173"/>
        <end position="195"/>
    </location>
</feature>
<keyword evidence="1" id="KW-0472">Membrane</keyword>
<evidence type="ECO:0000313" key="3">
    <source>
        <dbReference type="EMBL" id="MBB6542376.1"/>
    </source>
</evidence>
<evidence type="ECO:0000259" key="2">
    <source>
        <dbReference type="Pfam" id="PF11893"/>
    </source>
</evidence>
<dbReference type="InterPro" id="IPR012159">
    <property type="entry name" value="YejM-like"/>
</dbReference>
<feature type="transmembrane region" description="Helical" evidence="1">
    <location>
        <begin position="21"/>
        <end position="41"/>
    </location>
</feature>
<evidence type="ECO:0000313" key="4">
    <source>
        <dbReference type="Proteomes" id="UP000537141"/>
    </source>
</evidence>
<proteinExistence type="predicted"/>
<dbReference type="Proteomes" id="UP000537141">
    <property type="component" value="Unassembled WGS sequence"/>
</dbReference>
<feature type="transmembrane region" description="Helical" evidence="1">
    <location>
        <begin position="93"/>
        <end position="110"/>
    </location>
</feature>
<feature type="domain" description="Inner membrane protein YejM N-terminal" evidence="2">
    <location>
        <begin position="8"/>
        <end position="256"/>
    </location>
</feature>
<keyword evidence="1" id="KW-0812">Transmembrane</keyword>
<name>A0A7X0NFL4_9GAMM</name>
<sequence length="558" mass="64286">MVSSSASTYSKRLLHLISWGHWFTFFNIVVAIILSLTYLVAEPLPETILGKLYLFFTWISHIGFLTFIAFLLIIFPITLIYPKTRLIRGVSSVFFTIGLLLLLLDAYVYSQLGYHLNASSSDQIIELIANLISHNSRLFWFIALLTTMVILSVELVVSNYAWKHLRDLQKTVFAKYFVLGLVFSFFFSHITHIWADANLEYDILRQDTVLPLSYPTTAKTLLTKYDLFNKADYFERKNSPLTFTKLAPQYPLLTQQCQMQHTQRSTYIVLNEEMLTEQQILQFSQRSGTGKANLAHHIDNALPNDALFNLFYGLPTIYKNQLVKKEKSPLIFQALEQNQLASFLHVISDESSPAQLPNWFNSLFNEVESHTNIGKFITNKTFDKKQAGLHVYYFKQKDRYQFELFIDALLLAQKASKDKDIILINSIGNQQPINRFAIKPGIFIHPEIKNKNINYLTSQFDISPTLLKHWFNCNLSSDMTINGTDFIALSHDRVIANTIDEGVMVFNKDKSVFIDQNSNFQSYSRQLQSPITVKSDFPLLIDGVNFIKRFSQNTSNDE</sequence>
<feature type="transmembrane region" description="Helical" evidence="1">
    <location>
        <begin position="138"/>
        <end position="161"/>
    </location>
</feature>
<accession>A0A7X0NFL4</accession>
<protein>
    <recommendedName>
        <fullName evidence="2">Inner membrane protein YejM N-terminal domain-containing protein</fullName>
    </recommendedName>
</protein>
<evidence type="ECO:0000256" key="1">
    <source>
        <dbReference type="SAM" id="Phobius"/>
    </source>
</evidence>
<gene>
    <name evidence="3" type="ORF">HNQ55_000863</name>
</gene>
<dbReference type="RefSeq" id="WP_184422956.1">
    <property type="nucleotide sequence ID" value="NZ_AP027362.1"/>
</dbReference>
<comment type="caution">
    <text evidence="3">The sequence shown here is derived from an EMBL/GenBank/DDBJ whole genome shotgun (WGS) entry which is preliminary data.</text>
</comment>